<proteinExistence type="predicted"/>
<dbReference type="InterPro" id="IPR016975">
    <property type="entry name" value="Cell_wall_LiaF"/>
</dbReference>
<protein>
    <submittedName>
        <fullName evidence="5">Uncharacterized protein</fullName>
    </submittedName>
</protein>
<feature type="transmembrane region" description="Helical" evidence="2">
    <location>
        <begin position="20"/>
        <end position="40"/>
    </location>
</feature>
<feature type="compositionally biased region" description="Basic and acidic residues" evidence="1">
    <location>
        <begin position="127"/>
        <end position="145"/>
    </location>
</feature>
<reference evidence="5 6" key="1">
    <citation type="submission" date="2013-08" db="EMBL/GenBank/DDBJ databases">
        <authorList>
            <person name="Weinstock G."/>
            <person name="Sodergren E."/>
            <person name="Wylie T."/>
            <person name="Fulton L."/>
            <person name="Fulton R."/>
            <person name="Fronick C."/>
            <person name="O'Laughlin M."/>
            <person name="Godfrey J."/>
            <person name="Miner T."/>
            <person name="Herter B."/>
            <person name="Appelbaum E."/>
            <person name="Cordes M."/>
            <person name="Lek S."/>
            <person name="Wollam A."/>
            <person name="Pepin K.H."/>
            <person name="Palsikar V.B."/>
            <person name="Mitreva M."/>
            <person name="Wilson R.K."/>
        </authorList>
    </citation>
    <scope>NUCLEOTIDE SEQUENCE [LARGE SCALE GENOMIC DNA]</scope>
    <source>
        <strain evidence="5 6">ATCC 12856</strain>
    </source>
</reference>
<dbReference type="STRING" id="649747.HMPREF0083_03700"/>
<evidence type="ECO:0000256" key="1">
    <source>
        <dbReference type="SAM" id="MobiDB-lite"/>
    </source>
</evidence>
<keyword evidence="2" id="KW-1133">Transmembrane helix</keyword>
<feature type="domain" description="Cell wall-active antibiotics response LiaF-like C-terminal" evidence="3">
    <location>
        <begin position="169"/>
        <end position="280"/>
    </location>
</feature>
<dbReference type="Proteomes" id="UP000016511">
    <property type="component" value="Unassembled WGS sequence"/>
</dbReference>
<evidence type="ECO:0000259" key="4">
    <source>
        <dbReference type="Pfam" id="PF22570"/>
    </source>
</evidence>
<dbReference type="Pfam" id="PF22570">
    <property type="entry name" value="LiaF-TM"/>
    <property type="match status" value="1"/>
</dbReference>
<dbReference type="PATRIC" id="fig|649747.3.peg.3357"/>
<comment type="caution">
    <text evidence="5">The sequence shown here is derived from an EMBL/GenBank/DDBJ whole genome shotgun (WGS) entry which is preliminary data.</text>
</comment>
<feature type="transmembrane region" description="Helical" evidence="2">
    <location>
        <begin position="71"/>
        <end position="89"/>
    </location>
</feature>
<feature type="domain" description="LiaF transmembrane" evidence="4">
    <location>
        <begin position="24"/>
        <end position="117"/>
    </location>
</feature>
<feature type="region of interest" description="Disordered" evidence="1">
    <location>
        <begin position="123"/>
        <end position="145"/>
    </location>
</feature>
<dbReference type="GO" id="GO:0016020">
    <property type="term" value="C:membrane"/>
    <property type="evidence" value="ECO:0007669"/>
    <property type="project" value="InterPro"/>
</dbReference>
<dbReference type="EMBL" id="AWSJ01000222">
    <property type="protein sequence ID" value="ERI08219.1"/>
    <property type="molecule type" value="Genomic_DNA"/>
</dbReference>
<dbReference type="InterPro" id="IPR054331">
    <property type="entry name" value="LiaF_TM"/>
</dbReference>
<name>U1WI13_ANEAE</name>
<organism evidence="5 6">
    <name type="scientific">Aneurinibacillus aneurinilyticus ATCC 12856</name>
    <dbReference type="NCBI Taxonomy" id="649747"/>
    <lineage>
        <taxon>Bacteria</taxon>
        <taxon>Bacillati</taxon>
        <taxon>Bacillota</taxon>
        <taxon>Bacilli</taxon>
        <taxon>Bacillales</taxon>
        <taxon>Paenibacillaceae</taxon>
        <taxon>Aneurinibacillus group</taxon>
        <taxon>Aneurinibacillus</taxon>
    </lineage>
</organism>
<dbReference type="eggNOG" id="COG4758">
    <property type="taxonomic scope" value="Bacteria"/>
</dbReference>
<dbReference type="PIRSF" id="PIRSF031509">
    <property type="entry name" value="Cell_wall_LiaF/YvqF"/>
    <property type="match status" value="1"/>
</dbReference>
<evidence type="ECO:0000256" key="2">
    <source>
        <dbReference type="SAM" id="Phobius"/>
    </source>
</evidence>
<evidence type="ECO:0000259" key="3">
    <source>
        <dbReference type="Pfam" id="PF09922"/>
    </source>
</evidence>
<dbReference type="HOGENOM" id="CLU_074089_0_0_9"/>
<dbReference type="InterPro" id="IPR024425">
    <property type="entry name" value="LiaF-like_C"/>
</dbReference>
<feature type="transmembrane region" description="Helical" evidence="2">
    <location>
        <begin position="95"/>
        <end position="112"/>
    </location>
</feature>
<dbReference type="AlphaFoldDB" id="U1WI13"/>
<gene>
    <name evidence="5" type="ORF">HMPREF0083_03700</name>
</gene>
<dbReference type="Pfam" id="PF09922">
    <property type="entry name" value="LiaF-like_C"/>
    <property type="match status" value="1"/>
</dbReference>
<keyword evidence="6" id="KW-1185">Reference proteome</keyword>
<sequence length="283" mass="31747">MKVVYVLCLGGGEMAGGSRLFSYLFGIAIIFAGVGILFDMLGFRDFNPAGLFPFLFLYLGLKSLQRGRRIGGGFLMFIGVTSFLAYWLGIDPGRVIGFTLSLLFIYFGYRLIKRKNKEIEVEVPSKPVREKPPSSSTKPEHRSEDAKEYDEAFRRMYSLHSPQHKHSLIGNLFLTGSRWELQDMNVWHGIGDVKIDLSRAYIRDGETIIIINGWIGDVDIYVPYDLDISLTANVNFGDIDVFGNKQGGINRSMTLSTSGYHDSGKRVRLVVSLLIGDIDVIQL</sequence>
<evidence type="ECO:0000313" key="5">
    <source>
        <dbReference type="EMBL" id="ERI08219.1"/>
    </source>
</evidence>
<dbReference type="InterPro" id="IPR047793">
    <property type="entry name" value="LiaF_C"/>
</dbReference>
<dbReference type="NCBIfam" id="NF040535">
    <property type="entry name" value="LiaF_C_term"/>
    <property type="match status" value="1"/>
</dbReference>
<evidence type="ECO:0000313" key="6">
    <source>
        <dbReference type="Proteomes" id="UP000016511"/>
    </source>
</evidence>
<keyword evidence="2" id="KW-0472">Membrane</keyword>
<feature type="transmembrane region" description="Helical" evidence="2">
    <location>
        <begin position="46"/>
        <end position="64"/>
    </location>
</feature>
<keyword evidence="2" id="KW-0812">Transmembrane</keyword>
<accession>U1WI13</accession>